<proteinExistence type="predicted"/>
<evidence type="ECO:0000256" key="5">
    <source>
        <dbReference type="ARBA" id="ARBA00022847"/>
    </source>
</evidence>
<feature type="transmembrane region" description="Helical" evidence="8">
    <location>
        <begin position="233"/>
        <end position="257"/>
    </location>
</feature>
<dbReference type="RefSeq" id="WP_011154965.1">
    <property type="nucleotide sequence ID" value="NC_005295.2"/>
</dbReference>
<dbReference type="GeneID" id="33058075"/>
<dbReference type="HOGENOM" id="CLU_001265_39_0_5"/>
<dbReference type="InterPro" id="IPR020846">
    <property type="entry name" value="MFS_dom"/>
</dbReference>
<feature type="transmembrane region" description="Helical" evidence="8">
    <location>
        <begin position="379"/>
        <end position="400"/>
    </location>
</feature>
<evidence type="ECO:0000256" key="1">
    <source>
        <dbReference type="ARBA" id="ARBA00004651"/>
    </source>
</evidence>
<dbReference type="Pfam" id="PF00083">
    <property type="entry name" value="Sugar_tr"/>
    <property type="match status" value="1"/>
</dbReference>
<evidence type="ECO:0000256" key="8">
    <source>
        <dbReference type="SAM" id="Phobius"/>
    </source>
</evidence>
<dbReference type="SUPFAM" id="SSF103473">
    <property type="entry name" value="MFS general substrate transporter"/>
    <property type="match status" value="1"/>
</dbReference>
<keyword evidence="5" id="KW-0769">Symport</keyword>
<dbReference type="Gene3D" id="1.20.1250.20">
    <property type="entry name" value="MFS general substrate transporter like domains"/>
    <property type="match status" value="1"/>
</dbReference>
<reference evidence="10 11" key="1">
    <citation type="journal article" date="2006" name="J. Bacteriol.">
        <title>Comparative genomic analysis of three strains of Ehrlichia ruminantium reveals an active process of genome size plasticity.</title>
        <authorList>
            <person name="Frutos R."/>
            <person name="Viari A."/>
            <person name="Ferraz C."/>
            <person name="Morgat A."/>
            <person name="Eychenie S."/>
            <person name="Kandassami Y."/>
            <person name="Chantal I."/>
            <person name="Bensaid A."/>
            <person name="Coissac E."/>
            <person name="Vachiery N."/>
            <person name="Demaille J."/>
            <person name="Martinez D."/>
        </authorList>
    </citation>
    <scope>NUCLEOTIDE SEQUENCE [LARGE SCALE GENOMIC DNA]</scope>
    <source>
        <strain evidence="10 11">Welgevonden</strain>
    </source>
</reference>
<feature type="transmembrane region" description="Helical" evidence="8">
    <location>
        <begin position="107"/>
        <end position="134"/>
    </location>
</feature>
<keyword evidence="4 8" id="KW-0812">Transmembrane</keyword>
<keyword evidence="6 8" id="KW-1133">Transmembrane helix</keyword>
<dbReference type="KEGG" id="eru:Erum2810"/>
<gene>
    <name evidence="10" type="primary">proP</name>
    <name evidence="10" type="ordered locus">ERWE_CDS_02870</name>
</gene>
<dbReference type="GO" id="GO:0005886">
    <property type="term" value="C:plasma membrane"/>
    <property type="evidence" value="ECO:0007669"/>
    <property type="project" value="UniProtKB-SubCell"/>
</dbReference>
<sequence>MLSNIRLRSVLAVLFCAFIECYDFLLYGNFSRVFSRLFFSHITETLSLILTLIIFAITFFIRPVGSVLFGYIGDRYGRRISLFISAIVLIISVGGIAFLPLFDSIGILSPILLVLLRTFQGLSFGGEVGAIVLIAESVKKDQVILMLCAHFIVAILGGATGYFVFKICYNLIPETEFYSWGWRIPFIVGLIMAIILPILRNSIEESYQYLHYKGSKKISRVPILDIVLYHKKFFIIICSIVGSSNSLFYMFFVFLNMQQPVSIAMYSFLTLTILIFGIISFFLYRKYKPENVAIVFQILFITFISPVVCYFGFKSLITYFIFAASLGIYSTPILSIVIFLFPVNIRQTGFSFSYSVAVAVFGGTAPAICLWLTEITGLSISPIFYLDGCSLLALGMLFLLKRYNQMIQKREDIAAYT</sequence>
<comment type="subcellular location">
    <subcellularLocation>
        <location evidence="1">Cell membrane</location>
        <topology evidence="1">Multi-pass membrane protein</topology>
    </subcellularLocation>
</comment>
<evidence type="ECO:0000256" key="4">
    <source>
        <dbReference type="ARBA" id="ARBA00022692"/>
    </source>
</evidence>
<evidence type="ECO:0000259" key="9">
    <source>
        <dbReference type="PROSITE" id="PS50850"/>
    </source>
</evidence>
<dbReference type="PANTHER" id="PTHR43528:SF1">
    <property type="entry name" value="ALPHA-KETOGLUTARATE PERMEASE"/>
    <property type="match status" value="1"/>
</dbReference>
<dbReference type="KEGG" id="erw:ERWE_CDS_02870"/>
<feature type="transmembrane region" description="Helical" evidence="8">
    <location>
        <begin position="48"/>
        <end position="73"/>
    </location>
</feature>
<organism evidence="10 11">
    <name type="scientific">Ehrlichia ruminantium (strain Welgevonden)</name>
    <dbReference type="NCBI Taxonomy" id="254945"/>
    <lineage>
        <taxon>Bacteria</taxon>
        <taxon>Pseudomonadati</taxon>
        <taxon>Pseudomonadota</taxon>
        <taxon>Alphaproteobacteria</taxon>
        <taxon>Rickettsiales</taxon>
        <taxon>Anaplasmataceae</taxon>
        <taxon>Ehrlichia</taxon>
    </lineage>
</organism>
<dbReference type="InterPro" id="IPR051084">
    <property type="entry name" value="H+-coupled_symporters"/>
</dbReference>
<dbReference type="InterPro" id="IPR005828">
    <property type="entry name" value="MFS_sugar_transport-like"/>
</dbReference>
<dbReference type="PANTHER" id="PTHR43528">
    <property type="entry name" value="ALPHA-KETOGLUTARATE PERMEASE"/>
    <property type="match status" value="1"/>
</dbReference>
<dbReference type="PROSITE" id="PS50850">
    <property type="entry name" value="MFS"/>
    <property type="match status" value="1"/>
</dbReference>
<name>A0A0H3LZJ2_EHRRW</name>
<keyword evidence="11" id="KW-1185">Reference proteome</keyword>
<keyword evidence="3" id="KW-1003">Cell membrane</keyword>
<feature type="transmembrane region" description="Helical" evidence="8">
    <location>
        <begin position="7"/>
        <end position="28"/>
    </location>
</feature>
<feature type="transmembrane region" description="Helical" evidence="8">
    <location>
        <begin position="177"/>
        <end position="199"/>
    </location>
</feature>
<feature type="transmembrane region" description="Helical" evidence="8">
    <location>
        <begin position="80"/>
        <end position="101"/>
    </location>
</feature>
<feature type="transmembrane region" description="Helical" evidence="8">
    <location>
        <begin position="143"/>
        <end position="165"/>
    </location>
</feature>
<feature type="transmembrane region" description="Helical" evidence="8">
    <location>
        <begin position="291"/>
        <end position="313"/>
    </location>
</feature>
<evidence type="ECO:0000256" key="2">
    <source>
        <dbReference type="ARBA" id="ARBA00022448"/>
    </source>
</evidence>
<dbReference type="Proteomes" id="UP000001021">
    <property type="component" value="Chromosome"/>
</dbReference>
<dbReference type="AlphaFoldDB" id="A0A0H3LZJ2"/>
<keyword evidence="7 8" id="KW-0472">Membrane</keyword>
<keyword evidence="2" id="KW-0813">Transport</keyword>
<accession>A0A0H3LZJ2</accession>
<dbReference type="InterPro" id="IPR036259">
    <property type="entry name" value="MFS_trans_sf"/>
</dbReference>
<evidence type="ECO:0000256" key="7">
    <source>
        <dbReference type="ARBA" id="ARBA00023136"/>
    </source>
</evidence>
<feature type="transmembrane region" description="Helical" evidence="8">
    <location>
        <begin position="263"/>
        <end position="284"/>
    </location>
</feature>
<evidence type="ECO:0000256" key="6">
    <source>
        <dbReference type="ARBA" id="ARBA00022989"/>
    </source>
</evidence>
<feature type="domain" description="Major facilitator superfamily (MFS) profile" evidence="9">
    <location>
        <begin position="9"/>
        <end position="405"/>
    </location>
</feature>
<evidence type="ECO:0000256" key="3">
    <source>
        <dbReference type="ARBA" id="ARBA00022475"/>
    </source>
</evidence>
<feature type="transmembrane region" description="Helical" evidence="8">
    <location>
        <begin position="352"/>
        <end position="373"/>
    </location>
</feature>
<evidence type="ECO:0000313" key="10">
    <source>
        <dbReference type="EMBL" id="CAI26781.1"/>
    </source>
</evidence>
<protein>
    <submittedName>
        <fullName evidence="10">Proline/betaine transporter</fullName>
    </submittedName>
</protein>
<feature type="transmembrane region" description="Helical" evidence="8">
    <location>
        <begin position="319"/>
        <end position="340"/>
    </location>
</feature>
<dbReference type="GO" id="GO:0015293">
    <property type="term" value="F:symporter activity"/>
    <property type="evidence" value="ECO:0007669"/>
    <property type="project" value="UniProtKB-KW"/>
</dbReference>
<evidence type="ECO:0000313" key="11">
    <source>
        <dbReference type="Proteomes" id="UP000001021"/>
    </source>
</evidence>
<dbReference type="EMBL" id="CR925678">
    <property type="protein sequence ID" value="CAI26781.1"/>
    <property type="molecule type" value="Genomic_DNA"/>
</dbReference>
<dbReference type="eggNOG" id="COG0477">
    <property type="taxonomic scope" value="Bacteria"/>
</dbReference>